<feature type="binding site" evidence="11">
    <location>
        <position position="37"/>
    </location>
    <ligand>
        <name>UDP-N-acetyl-alpha-D-muramoyl-L-alanyl-D-glutamate</name>
        <dbReference type="ChEBI" id="CHEBI:83900"/>
    </ligand>
</feature>
<feature type="domain" description="Mur ligase C-terminal" evidence="14">
    <location>
        <begin position="341"/>
        <end position="466"/>
    </location>
</feature>
<evidence type="ECO:0000256" key="3">
    <source>
        <dbReference type="ARBA" id="ARBA00022598"/>
    </source>
</evidence>
<feature type="binding site" evidence="11">
    <location>
        <position position="189"/>
    </location>
    <ligand>
        <name>UDP-N-acetyl-alpha-D-muramoyl-L-alanyl-D-glutamate</name>
        <dbReference type="ChEBI" id="CHEBI:83900"/>
    </ligand>
</feature>
<evidence type="ECO:0000256" key="6">
    <source>
        <dbReference type="ARBA" id="ARBA00022840"/>
    </source>
</evidence>
<feature type="binding site" evidence="11">
    <location>
        <position position="390"/>
    </location>
    <ligand>
        <name>meso-2,6-diaminopimelate</name>
        <dbReference type="ChEBI" id="CHEBI:57791"/>
    </ligand>
</feature>
<evidence type="ECO:0000256" key="9">
    <source>
        <dbReference type="ARBA" id="ARBA00023306"/>
    </source>
</evidence>
<dbReference type="Pfam" id="PF01225">
    <property type="entry name" value="Mur_ligase"/>
    <property type="match status" value="1"/>
</dbReference>
<evidence type="ECO:0000313" key="16">
    <source>
        <dbReference type="EMBL" id="NKI18886.1"/>
    </source>
</evidence>
<keyword evidence="2 11" id="KW-0963">Cytoplasm</keyword>
<dbReference type="InterPro" id="IPR036615">
    <property type="entry name" value="Mur_ligase_C_dom_sf"/>
</dbReference>
<evidence type="ECO:0000313" key="17">
    <source>
        <dbReference type="Proteomes" id="UP000765845"/>
    </source>
</evidence>
<dbReference type="SUPFAM" id="SSF53623">
    <property type="entry name" value="MurD-like peptide ligases, catalytic domain"/>
    <property type="match status" value="1"/>
</dbReference>
<feature type="binding site" evidence="11">
    <location>
        <begin position="162"/>
        <end position="163"/>
    </location>
    <ligand>
        <name>UDP-N-acetyl-alpha-D-muramoyl-L-alanyl-D-glutamate</name>
        <dbReference type="ChEBI" id="CHEBI:83900"/>
    </ligand>
</feature>
<dbReference type="Gene3D" id="3.40.1390.10">
    <property type="entry name" value="MurE/MurF, N-terminal domain"/>
    <property type="match status" value="1"/>
</dbReference>
<comment type="catalytic activity">
    <reaction evidence="11">
        <text>UDP-N-acetyl-alpha-D-muramoyl-L-alanyl-D-glutamate + meso-2,6-diaminopimelate + ATP = UDP-N-acetyl-alpha-D-muramoyl-L-alanyl-gamma-D-glutamyl-meso-2,6-diaminopimelate + ADP + phosphate + H(+)</text>
        <dbReference type="Rhea" id="RHEA:23676"/>
        <dbReference type="ChEBI" id="CHEBI:15378"/>
        <dbReference type="ChEBI" id="CHEBI:30616"/>
        <dbReference type="ChEBI" id="CHEBI:43474"/>
        <dbReference type="ChEBI" id="CHEBI:57791"/>
        <dbReference type="ChEBI" id="CHEBI:83900"/>
        <dbReference type="ChEBI" id="CHEBI:83905"/>
        <dbReference type="ChEBI" id="CHEBI:456216"/>
        <dbReference type="EC" id="6.3.2.13"/>
    </reaction>
</comment>
<feature type="binding site" evidence="11">
    <location>
        <begin position="120"/>
        <end position="126"/>
    </location>
    <ligand>
        <name>ATP</name>
        <dbReference type="ChEBI" id="CHEBI:30616"/>
    </ligand>
</feature>
<keyword evidence="5 11" id="KW-0547">Nucleotide-binding</keyword>
<keyword evidence="4 11" id="KW-0132">Cell division</keyword>
<evidence type="ECO:0000256" key="2">
    <source>
        <dbReference type="ARBA" id="ARBA00022490"/>
    </source>
</evidence>
<evidence type="ECO:0000256" key="12">
    <source>
        <dbReference type="RuleBase" id="RU004135"/>
    </source>
</evidence>
<dbReference type="EMBL" id="JAAWWK010000006">
    <property type="protein sequence ID" value="NKI18886.1"/>
    <property type="molecule type" value="Genomic_DNA"/>
</dbReference>
<comment type="PTM">
    <text evidence="11">Carboxylation is probably crucial for Mg(2+) binding and, consequently, for the gamma-phosphate positioning of ATP.</text>
</comment>
<dbReference type="Pfam" id="PF02875">
    <property type="entry name" value="Mur_ligase_C"/>
    <property type="match status" value="1"/>
</dbReference>
<dbReference type="PANTHER" id="PTHR23135:SF4">
    <property type="entry name" value="UDP-N-ACETYLMURAMOYL-L-ALANYL-D-GLUTAMATE--2,6-DIAMINOPIMELATE LIGASE MURE HOMOLOG, CHLOROPLASTIC"/>
    <property type="match status" value="1"/>
</dbReference>
<keyword evidence="8 11" id="KW-0573">Peptidoglycan synthesis</keyword>
<dbReference type="GO" id="GO:0008765">
    <property type="term" value="F:UDP-N-acetylmuramoylalanyl-D-glutamate-2,6-diaminopimelate ligase activity"/>
    <property type="evidence" value="ECO:0007669"/>
    <property type="project" value="UniProtKB-EC"/>
</dbReference>
<feature type="short sequence motif" description="Meso-diaminopimelate recognition motif" evidence="11">
    <location>
        <begin position="413"/>
        <end position="416"/>
    </location>
</feature>
<name>A0ABX1GIZ3_9GAMM</name>
<feature type="binding site" evidence="11">
    <location>
        <position position="464"/>
    </location>
    <ligand>
        <name>meso-2,6-diaminopimelate</name>
        <dbReference type="ChEBI" id="CHEBI:57791"/>
    </ligand>
</feature>
<keyword evidence="10 11" id="KW-0961">Cell wall biogenesis/degradation</keyword>
<dbReference type="InterPro" id="IPR000713">
    <property type="entry name" value="Mur_ligase_N"/>
</dbReference>
<evidence type="ECO:0000256" key="11">
    <source>
        <dbReference type="HAMAP-Rule" id="MF_00208"/>
    </source>
</evidence>
<dbReference type="PROSITE" id="PS01011">
    <property type="entry name" value="FOLYLPOLYGLU_SYNT_1"/>
    <property type="match status" value="1"/>
</dbReference>
<accession>A0ABX1GIZ3</accession>
<feature type="binding site" evidence="11">
    <location>
        <position position="197"/>
    </location>
    <ligand>
        <name>UDP-N-acetyl-alpha-D-muramoyl-L-alanyl-D-glutamate</name>
        <dbReference type="ChEBI" id="CHEBI:83900"/>
    </ligand>
</feature>
<feature type="domain" description="Mur ligase central" evidence="15">
    <location>
        <begin position="118"/>
        <end position="318"/>
    </location>
</feature>
<dbReference type="Proteomes" id="UP000765845">
    <property type="component" value="Unassembled WGS sequence"/>
</dbReference>
<dbReference type="InterPro" id="IPR013221">
    <property type="entry name" value="Mur_ligase_cen"/>
</dbReference>
<sequence>MTISSAPYQPASDCSLGQLLDGLSAEVAAIPVSGLCLDSRVLQAGDVFIAVNGHRSDGRDFIADAVRAGAVAVIADAPCDDSAWSLPVIAVADLSARLSDIAGRYYGHPSQYLKLVGITGTNGKTSCSWILAQLLEALSEPCGVVGTLGNGRLSGLASSVNTTPDPIAIQALLSNWCSAGANWAAMEVSSHGLAQHRVDALSFDTAIFTNLTQDHLDYHGTMEAYGAAKARLFTWPELRFAIVNRDDEFGRGLLATTSAAQIVDYSLSDTSATVYVEPLAQSIHGTQARLNSPWGNFDIASPLLGEFNLANLAAACAALLAHGIAADTIATKIAELQPVPGRMQCLRSDDDILVVIDFAHTDDALSQALSNLRPLCQRELVCVFGCGGDRDRAKRPKMGRAAMAADTIVITSDNPRTEVPEAILDEIYAGIATTEKVLREVDRAAAITHAVVQAQPGDIVLIAGKGHEKWQDIGGKKIPFDDVDVASRAIAMRKAS</sequence>
<evidence type="ECO:0000256" key="4">
    <source>
        <dbReference type="ARBA" id="ARBA00022618"/>
    </source>
</evidence>
<feature type="domain" description="Mur ligase N-terminal catalytic" evidence="13">
    <location>
        <begin position="32"/>
        <end position="106"/>
    </location>
</feature>
<comment type="subcellular location">
    <subcellularLocation>
        <location evidence="11 12">Cytoplasm</location>
    </subcellularLocation>
</comment>
<protein>
    <recommendedName>
        <fullName evidence="11">UDP-N-acetylmuramoyl-L-alanyl-D-glutamate--2,6-diaminopimelate ligase</fullName>
        <ecNumber evidence="11">6.3.2.13</ecNumber>
    </recommendedName>
    <alternativeName>
        <fullName evidence="11">Meso-A2pm-adding enzyme</fullName>
    </alternativeName>
    <alternativeName>
        <fullName evidence="11">Meso-diaminopimelate-adding enzyme</fullName>
    </alternativeName>
    <alternativeName>
        <fullName evidence="11">UDP-MurNAc-L-Ala-D-Glu:meso-diaminopimelate ligase</fullName>
    </alternativeName>
    <alternativeName>
        <fullName evidence="11">UDP-MurNAc-tripeptide synthetase</fullName>
    </alternativeName>
    <alternativeName>
        <fullName evidence="11">UDP-N-acetylmuramyl-tripeptide synthetase</fullName>
    </alternativeName>
</protein>
<keyword evidence="17" id="KW-1185">Reference proteome</keyword>
<comment type="similarity">
    <text evidence="1 11">Belongs to the MurCDEF family. MurE subfamily.</text>
</comment>
<comment type="caution">
    <text evidence="11">Lacks conserved residue(s) required for the propagation of feature annotation.</text>
</comment>
<dbReference type="Pfam" id="PF08245">
    <property type="entry name" value="Mur_ligase_M"/>
    <property type="match status" value="1"/>
</dbReference>
<keyword evidence="11" id="KW-0460">Magnesium</keyword>
<dbReference type="NCBIfam" id="NF001124">
    <property type="entry name" value="PRK00139.1-2"/>
    <property type="match status" value="1"/>
</dbReference>
<feature type="binding site" evidence="11">
    <location>
        <position position="195"/>
    </location>
    <ligand>
        <name>UDP-N-acetyl-alpha-D-muramoyl-L-alanyl-D-glutamate</name>
        <dbReference type="ChEBI" id="CHEBI:83900"/>
    </ligand>
</feature>
<feature type="binding site" evidence="11">
    <location>
        <begin position="413"/>
        <end position="416"/>
    </location>
    <ligand>
        <name>meso-2,6-diaminopimelate</name>
        <dbReference type="ChEBI" id="CHEBI:57791"/>
    </ligand>
</feature>
<comment type="pathway">
    <text evidence="11 12">Cell wall biogenesis; peptidoglycan biosynthesis.</text>
</comment>
<organism evidence="16 17">
    <name type="scientific">Spongiibacter thalassae</name>
    <dbReference type="NCBI Taxonomy" id="2721624"/>
    <lineage>
        <taxon>Bacteria</taxon>
        <taxon>Pseudomonadati</taxon>
        <taxon>Pseudomonadota</taxon>
        <taxon>Gammaproteobacteria</taxon>
        <taxon>Cellvibrionales</taxon>
        <taxon>Spongiibacteraceae</taxon>
        <taxon>Spongiibacter</taxon>
    </lineage>
</organism>
<comment type="caution">
    <text evidence="16">The sequence shown here is derived from an EMBL/GenBank/DDBJ whole genome shotgun (WGS) entry which is preliminary data.</text>
</comment>
<dbReference type="SUPFAM" id="SSF53244">
    <property type="entry name" value="MurD-like peptide ligases, peptide-binding domain"/>
    <property type="match status" value="1"/>
</dbReference>
<keyword evidence="3 11" id="KW-0436">Ligase</keyword>
<evidence type="ECO:0000259" key="14">
    <source>
        <dbReference type="Pfam" id="PF02875"/>
    </source>
</evidence>
<proteinExistence type="inferred from homology"/>
<keyword evidence="9 11" id="KW-0131">Cell cycle</keyword>
<feature type="binding site" evidence="11">
    <location>
        <position position="468"/>
    </location>
    <ligand>
        <name>meso-2,6-diaminopimelate</name>
        <dbReference type="ChEBI" id="CHEBI:57791"/>
    </ligand>
</feature>
<dbReference type="Gene3D" id="3.40.1190.10">
    <property type="entry name" value="Mur-like, catalytic domain"/>
    <property type="match status" value="1"/>
</dbReference>
<dbReference type="InterPro" id="IPR005761">
    <property type="entry name" value="UDP-N-AcMur-Glu-dNH2Pim_ligase"/>
</dbReference>
<dbReference type="InterPro" id="IPR004101">
    <property type="entry name" value="Mur_ligase_C"/>
</dbReference>
<dbReference type="SUPFAM" id="SSF63418">
    <property type="entry name" value="MurE/MurF N-terminal domain"/>
    <property type="match status" value="1"/>
</dbReference>
<comment type="function">
    <text evidence="11">Catalyzes the addition of meso-diaminopimelic acid to the nucleotide precursor UDP-N-acetylmuramoyl-L-alanyl-D-glutamate (UMAG) in the biosynthesis of bacterial cell-wall peptidoglycan.</text>
</comment>
<evidence type="ECO:0000259" key="13">
    <source>
        <dbReference type="Pfam" id="PF01225"/>
    </source>
</evidence>
<evidence type="ECO:0000256" key="8">
    <source>
        <dbReference type="ARBA" id="ARBA00022984"/>
    </source>
</evidence>
<dbReference type="NCBIfam" id="NF001126">
    <property type="entry name" value="PRK00139.1-4"/>
    <property type="match status" value="1"/>
</dbReference>
<feature type="binding site" evidence="11">
    <location>
        <position position="39"/>
    </location>
    <ligand>
        <name>UDP-N-acetyl-alpha-D-muramoyl-L-alanyl-D-glutamate</name>
        <dbReference type="ChEBI" id="CHEBI:83900"/>
    </ligand>
</feature>
<evidence type="ECO:0000256" key="10">
    <source>
        <dbReference type="ARBA" id="ARBA00023316"/>
    </source>
</evidence>
<dbReference type="HAMAP" id="MF_00208">
    <property type="entry name" value="MurE"/>
    <property type="match status" value="1"/>
</dbReference>
<reference evidence="16 17" key="1">
    <citation type="submission" date="2020-04" db="EMBL/GenBank/DDBJ databases">
        <authorList>
            <person name="Yoon J."/>
        </authorList>
    </citation>
    <scope>NUCLEOTIDE SEQUENCE [LARGE SCALE GENOMIC DNA]</scope>
    <source>
        <strain evidence="16 17">KMU-166</strain>
    </source>
</reference>
<evidence type="ECO:0000256" key="5">
    <source>
        <dbReference type="ARBA" id="ARBA00022741"/>
    </source>
</evidence>
<comment type="cofactor">
    <cofactor evidence="11">
        <name>Mg(2+)</name>
        <dbReference type="ChEBI" id="CHEBI:18420"/>
    </cofactor>
</comment>
<dbReference type="InterPro" id="IPR035911">
    <property type="entry name" value="MurE/MurF_N"/>
</dbReference>
<dbReference type="PANTHER" id="PTHR23135">
    <property type="entry name" value="MUR LIGASE FAMILY MEMBER"/>
    <property type="match status" value="1"/>
</dbReference>
<evidence type="ECO:0000256" key="7">
    <source>
        <dbReference type="ARBA" id="ARBA00022960"/>
    </source>
</evidence>
<dbReference type="NCBIfam" id="TIGR01085">
    <property type="entry name" value="murE"/>
    <property type="match status" value="1"/>
</dbReference>
<keyword evidence="6 11" id="KW-0067">ATP-binding</keyword>
<feature type="modified residue" description="N6-carboxylysine" evidence="11">
    <location>
        <position position="229"/>
    </location>
</feature>
<dbReference type="Gene3D" id="3.90.190.20">
    <property type="entry name" value="Mur ligase, C-terminal domain"/>
    <property type="match status" value="1"/>
</dbReference>
<evidence type="ECO:0000256" key="1">
    <source>
        <dbReference type="ARBA" id="ARBA00005898"/>
    </source>
</evidence>
<dbReference type="InterPro" id="IPR036565">
    <property type="entry name" value="Mur-like_cat_sf"/>
</dbReference>
<gene>
    <name evidence="11" type="primary">murE</name>
    <name evidence="16" type="ORF">HCU74_15865</name>
</gene>
<dbReference type="RefSeq" id="WP_168451405.1">
    <property type="nucleotide sequence ID" value="NZ_JAAWWK010000006.1"/>
</dbReference>
<feature type="binding site" evidence="11">
    <location>
        <position position="161"/>
    </location>
    <ligand>
        <name>UDP-N-acetyl-alpha-D-muramoyl-L-alanyl-D-glutamate</name>
        <dbReference type="ChEBI" id="CHEBI:83900"/>
    </ligand>
</feature>
<evidence type="ECO:0000259" key="15">
    <source>
        <dbReference type="Pfam" id="PF08245"/>
    </source>
</evidence>
<keyword evidence="7 11" id="KW-0133">Cell shape</keyword>
<dbReference type="EC" id="6.3.2.13" evidence="11"/>
<dbReference type="InterPro" id="IPR018109">
    <property type="entry name" value="Folylpolyglutamate_synth_CS"/>
</dbReference>